<feature type="domain" description="EGF-like" evidence="13">
    <location>
        <begin position="1520"/>
        <end position="1562"/>
    </location>
</feature>
<feature type="domain" description="EGF-like" evidence="13">
    <location>
        <begin position="934"/>
        <end position="975"/>
    </location>
</feature>
<feature type="domain" description="TB" evidence="14">
    <location>
        <begin position="1148"/>
        <end position="1201"/>
    </location>
</feature>
<dbReference type="FunFam" id="2.10.25.10:FF:000038">
    <property type="entry name" value="Fibrillin 2"/>
    <property type="match status" value="2"/>
</dbReference>
<evidence type="ECO:0000313" key="16">
    <source>
        <dbReference type="Proteomes" id="UP000791440"/>
    </source>
</evidence>
<feature type="region of interest" description="Disordered" evidence="12">
    <location>
        <begin position="107"/>
        <end position="130"/>
    </location>
</feature>
<dbReference type="PROSITE" id="PS00010">
    <property type="entry name" value="ASX_HYDROXYL"/>
    <property type="match status" value="40"/>
</dbReference>
<dbReference type="EMBL" id="JH668801">
    <property type="protein sequence ID" value="KAG6462018.1"/>
    <property type="molecule type" value="Genomic_DNA"/>
</dbReference>
<dbReference type="PANTHER" id="PTHR47333:SF5">
    <property type="entry name" value="FIBRILLIN-3"/>
    <property type="match status" value="1"/>
</dbReference>
<feature type="domain" description="EGF-like" evidence="13">
    <location>
        <begin position="2493"/>
        <end position="2529"/>
    </location>
</feature>
<feature type="domain" description="TB" evidence="14">
    <location>
        <begin position="2584"/>
        <end position="2646"/>
    </location>
</feature>
<feature type="domain" description="TB" evidence="14">
    <location>
        <begin position="335"/>
        <end position="375"/>
    </location>
</feature>
<feature type="domain" description="EGF-like" evidence="13">
    <location>
        <begin position="2096"/>
        <end position="2134"/>
    </location>
</feature>
<dbReference type="GO" id="GO:0048731">
    <property type="term" value="P:system development"/>
    <property type="evidence" value="ECO:0007669"/>
    <property type="project" value="UniProtKB-ARBA"/>
</dbReference>
<dbReference type="Pfam" id="PF00683">
    <property type="entry name" value="TB"/>
    <property type="match status" value="7"/>
</dbReference>
<dbReference type="SMART" id="SM00181">
    <property type="entry name" value="EGF"/>
    <property type="match status" value="48"/>
</dbReference>
<feature type="disulfide bond" evidence="11">
    <location>
        <begin position="2229"/>
        <end position="2246"/>
    </location>
</feature>
<dbReference type="FunFam" id="2.10.25.10:FF:000044">
    <property type="entry name" value="Fibrillin 2"/>
    <property type="match status" value="2"/>
</dbReference>
<dbReference type="InterPro" id="IPR024731">
    <property type="entry name" value="NELL2-like_EGF"/>
</dbReference>
<dbReference type="InterPro" id="IPR001881">
    <property type="entry name" value="EGF-like_Ca-bd_dom"/>
</dbReference>
<feature type="domain" description="EGF-like" evidence="13">
    <location>
        <begin position="893"/>
        <end position="933"/>
    </location>
</feature>
<evidence type="ECO:0000256" key="3">
    <source>
        <dbReference type="ARBA" id="ARBA00022530"/>
    </source>
</evidence>
<feature type="domain" description="EGF-like" evidence="13">
    <location>
        <begin position="1687"/>
        <end position="1724"/>
    </location>
</feature>
<sequence length="3141" mass="336328">MGNVANSSALRTGRWSCALSNVITGHKSQNDHSMMSLGRRATPAGTRKHLNNIVSVSILMKDTAVFFIACDGRRESERRWCWAAAPAALAPPAPAPIKLAISRQSGACRRAKRSPPPRSAQRARISSSGRVRAFAHGADPGFPGDGAKMISWRIVAALALLAVAGCEPRYPQSTLRPRHWQRGPRTLDDRTTKQFVGPNVCRSRNSTHCCPGWTSRPNSLLCLVPICRPDCGSPGACIAPNMCRCPGGMEAPSCGVGGMYPYPARTQGGCRRICMNGGTCTNGTCACAPGWSGEFCTEPICREPCLHGGRCIAPDRCVCFHGLSGTRCEIDRRTGPCYTEQRGALCTGALEGVVCTKQLCCATVGLAWGHPCEHCGELDCPHGHLRNLATKECQDIDECAAVPGLCQGGRCVNSVGSFACECPPGQRRHRTTNNCEDIDECEDPDICPNGKCVNTEGDYYCLCNPHFIPTPDKKYCMDGRVGSCFAYLSETGECAERLPVPLSNRDCCCGRNMGRAWGDLCAPCPPRGSTEWSHLCVSGSVPPSWRRNVTEGGGAGGGGGGEGGEEPPREIALINECMLRAGICGLGDCVDKDVGYQCKCYDGAEEAEVDGNPTCIDIDECALEYCKGGTCTNKPGGFECRCPPGFDPVENGLRCSDKNECEMTNGRMCTNGVCRHDGSGWSCMCNAGYESTETGHACRDVDECRDNPRVCRRGRCRNTPGGYTCLCERGFAPGAAGYCADIDECAERGACAGGRCVNGEGSFQCVCDAGYRPSPARTACLDVDECVEQRVCRNGRCHNTPGSFRCDCLPGFTLASDGRACLDDVQDLCYDHYDDGHCTGHGDSPVTRSQCCCNSIKGKRGWGVSCKACPEPGSEEFKVLCPDGVGKDNVGTDINECTLIPGACPHGSCENLEPGYRCICDPGYHHDADGTCRDIDECDMHQSYCTGGTCRNTPGSFTCVCPTGTRYEPDDQICRDIDECEGELTYTDYDRGDIPPMFPNTEQANPCDNGRCINTRGSYECECELGFVLDATAQHCVDNRRGSCWRRVVDGSCEGAAPRPLLLQECCCSVGLAWGSPCAPCEPAHCPCSKGFARLDGATCRDIDECALDPDLCVGGRCLNTDGSYRCECPPGLTLDEHGNRCVDTRREYCYTEYVGGRCANPMKVEVHRAVCCCSSLGRAWGDSRCEPCPKKGTDAYRSLCISDVTGLPPTIREWPLMGNESGIGGGIGIGIGGGGSGGGDGMDIGGGVVGGVGGGGVIGVGEQQVEVNECAAFPGLCGHGRCRDLVGTFTCDCFPGYEKDSKNHTCVDVNECEIVDGVCRDGECRNTEGGFTCHCHAGFRADELSKVCVDVNECADEPSLCRGGRCVNTPGSFRCECGAGMELAPDRLSCKDVDECSITSGICSNGACENLMGTYQCVCDEGYAQMSVKSHCDDIDECAEDPTRCQHDCVNTPGSYHCTCKEGWHLRADGRSCRDVDECAGGARPCGGGTCRNTPGSYRCTCADGLLPAPDGAKPTCQDIDECADVPELCGAGECRNTIGSFVCRCPDGYSVKPEQGPACTDDDECELGTCDCHPAADCINLPGSFQCRCRDGWRGDGTECEDVDECLTNNGGCHPRATCRNTDGSFQCLCDTGYKGDGYSCVDIDECANDPTLCENGHCTNTPGGYECDCDVGFTKSPDGKSCLDMDECATFDNVCVFGKCVNTYGMFKCICDKGYQSDSVDDLMPGFNCTDVDECKSPQSCQYGECINTQGSYICRCPPNYELVSDGTACFDPRKARCYGKVDLRSGTETCQERDELSEDGTMAACCCSVGAAWGNYCDLCPEPGSEAYRQLCPGGVGYQPVLEPPSYVVTLADINECAQHPALCAGGACTNTFGSFVCSCGAGWALAPDGRRCDDLDECVSSPCGPGLCRNLPGSYVCLCPEGYVAMPDGKECVDVRQRQCYLNIEPSGRCSEAVGVPQLKYLCCCSVGRAWGEDCEPCPDKGSREHVALCGSEPSTYIDPETNKTRPIDECEIMPQLCKPGSCHDTATGFQCSCDHGYEHDNTSHQCRDIDECLEGGVCRGLAQCVNLPGAYECRCPAGYALAPSLDTCDDVDECAESRLCDHGDCRNTVGSYRCECAPGYTLRDNVCRDVDECARPRPMCRNGTCENLPGAYTCHCDDGFKLGPNNDCVDINECREGSMVCRNGRCRNTAGSFRCECAAGYTLTADARHCRDVDECSELQLPCGRDGDPACTNTNGGYECSCGPGWRLVGRRCVDRDECKELPYVCAGGECRNFNGGYMCDCPAGWRFDKQAAICVDERKELCYEQWDGGRCHQARSLLLSRPECCCSEGAAWGRYCERCPTPDSQEFLRICLEMGRLNTTQDVDECKVRPDVCVGGRCVNTDGSFRCECPAGYALDASRLACADADECAADPRVCGNGTCTNTPGGYECRCNYGFTQGPDQTCVDVDECAEGRATCTFRCHNTVGSFRCTCPYGYAVAADGVHCRDIDECAAENKPCPHACENVVGSYICKCPEGYRRTSAPHYAPNACEDIDECAERPDRCAPGVCINQDGGFLCDCDSGYEPSDDGTECLDHRTGMCHRSLVAGRCVPEPWPRTIASTPVPPAHVTKAQCCCTLGAAWGPECELCPAPGSAERRELCSGAGLTGGGITGGGGIGGALDVFGDVDECAALPTLCAPGRCVNTIGSFRCVCGRGYKPAGEICADVDECSARAPPCEQLCRNTEGSYECLCRAGYELDEDGANCRDVDECERETHTCQQTCSNTEGSFECSCHEGYEKRGDACVDINECLEEGLCPTPGKCVNLLGSYRCVCPRGFRLDLEGTRCLDRDECADGRCQSPCRNYAGGYRCDCPPGSIRGASGLCVPQDPCAASPCGGAPCFAVADNYRCGCPAGYGWDAAHAVCLQLAGGCATASCLYGCTPLGASFQCGCPAGYRAVAGHCLTALDAALSPDDIGDAPVFPLRDQYKIGGDNELISNEGCFSCKVNGRRRRAPDEAIIYANGTTVMRKRKRRSRRRRSLLEPEAELIVVKARPRQTWGRAALVRLLPAAGGARAHYRVAYGDDDRLFSLSKRDGAWALRLRKHLKPDAVLSRQLEIEARFVPAPEPGRRRGRRAAEVPAPLRLYVSVSVAPDAAR</sequence>
<dbReference type="SMART" id="SM00179">
    <property type="entry name" value="EGF_CA"/>
    <property type="match status" value="45"/>
</dbReference>
<evidence type="ECO:0000256" key="2">
    <source>
        <dbReference type="ARBA" id="ARBA00022525"/>
    </source>
</evidence>
<feature type="disulfide bond" evidence="11">
    <location>
        <begin position="319"/>
        <end position="328"/>
    </location>
</feature>
<feature type="domain" description="EGF-like" evidence="13">
    <location>
        <begin position="1393"/>
        <end position="1434"/>
    </location>
</feature>
<feature type="domain" description="TB" evidence="14">
    <location>
        <begin position="827"/>
        <end position="881"/>
    </location>
</feature>
<dbReference type="GO" id="GO:0005509">
    <property type="term" value="F:calcium ion binding"/>
    <property type="evidence" value="ECO:0007669"/>
    <property type="project" value="InterPro"/>
</dbReference>
<dbReference type="FunFam" id="2.10.25.10:FF:000240">
    <property type="entry name" value="Vitamin K-dependent protein S"/>
    <property type="match status" value="1"/>
</dbReference>
<dbReference type="PIRSF" id="PIRSF036312">
    <property type="entry name" value="Fibrillin"/>
    <property type="match status" value="1"/>
</dbReference>
<keyword evidence="2" id="KW-0964">Secreted</keyword>
<dbReference type="FunFam" id="2.10.25.10:FF:000024">
    <property type="entry name" value="Putative latent-transforming growth factor beta-binding protein 2"/>
    <property type="match status" value="1"/>
</dbReference>
<dbReference type="FunFam" id="2.10.25.10:FF:000019">
    <property type="entry name" value="latent-transforming growth factor beta-binding protein 1 isoform X2"/>
    <property type="match status" value="1"/>
</dbReference>
<dbReference type="InterPro" id="IPR049883">
    <property type="entry name" value="NOTCH1_EGF-like"/>
</dbReference>
<evidence type="ECO:0000256" key="4">
    <source>
        <dbReference type="ARBA" id="ARBA00022536"/>
    </source>
</evidence>
<feature type="disulfide bond" evidence="11">
    <location>
        <begin position="621"/>
        <end position="631"/>
    </location>
</feature>
<organism evidence="15 16">
    <name type="scientific">Manduca sexta</name>
    <name type="common">Tobacco hawkmoth</name>
    <name type="synonym">Tobacco hornworm</name>
    <dbReference type="NCBI Taxonomy" id="7130"/>
    <lineage>
        <taxon>Eukaryota</taxon>
        <taxon>Metazoa</taxon>
        <taxon>Ecdysozoa</taxon>
        <taxon>Arthropoda</taxon>
        <taxon>Hexapoda</taxon>
        <taxon>Insecta</taxon>
        <taxon>Pterygota</taxon>
        <taxon>Neoptera</taxon>
        <taxon>Endopterygota</taxon>
        <taxon>Lepidoptera</taxon>
        <taxon>Glossata</taxon>
        <taxon>Ditrysia</taxon>
        <taxon>Bombycoidea</taxon>
        <taxon>Sphingidae</taxon>
        <taxon>Sphinginae</taxon>
        <taxon>Sphingini</taxon>
        <taxon>Manduca</taxon>
    </lineage>
</organism>
<feature type="domain" description="EGF-like" evidence="13">
    <location>
        <begin position="1857"/>
        <end position="1898"/>
    </location>
</feature>
<feature type="domain" description="EGF-like" evidence="13">
    <location>
        <begin position="1267"/>
        <end position="1308"/>
    </location>
</feature>
<comment type="caution">
    <text evidence="11">Lacks conserved residue(s) required for the propagation of feature annotation.</text>
</comment>
<dbReference type="FunFam" id="2.10.25.10:FF:000005">
    <property type="entry name" value="Fibrillin 2"/>
    <property type="match status" value="6"/>
</dbReference>
<feature type="domain" description="EGF-like" evidence="13">
    <location>
        <begin position="1604"/>
        <end position="1644"/>
    </location>
</feature>
<dbReference type="PROSITE" id="PS01187">
    <property type="entry name" value="EGF_CA"/>
    <property type="match status" value="17"/>
</dbReference>
<feature type="domain" description="EGF-like" evidence="13">
    <location>
        <begin position="2711"/>
        <end position="2751"/>
    </location>
</feature>
<evidence type="ECO:0000256" key="8">
    <source>
        <dbReference type="ARBA" id="ARBA00023157"/>
    </source>
</evidence>
<dbReference type="InterPro" id="IPR000152">
    <property type="entry name" value="EGF-type_Asp/Asn_hydroxyl_site"/>
</dbReference>
<dbReference type="Pfam" id="PF12662">
    <property type="entry name" value="cEGF"/>
    <property type="match status" value="2"/>
</dbReference>
<dbReference type="Proteomes" id="UP000791440">
    <property type="component" value="Unassembled WGS sequence"/>
</dbReference>
<evidence type="ECO:0000256" key="7">
    <source>
        <dbReference type="ARBA" id="ARBA00022737"/>
    </source>
</evidence>
<dbReference type="InterPro" id="IPR026823">
    <property type="entry name" value="cEGF"/>
</dbReference>
<dbReference type="InterPro" id="IPR000742">
    <property type="entry name" value="EGF"/>
</dbReference>
<feature type="domain" description="EGF-like" evidence="13">
    <location>
        <begin position="2791"/>
        <end position="2832"/>
    </location>
</feature>
<comment type="caution">
    <text evidence="15">The sequence shown here is derived from an EMBL/GenBank/DDBJ whole genome shotgun (WGS) entry which is preliminary data.</text>
</comment>
<dbReference type="InterPro" id="IPR017878">
    <property type="entry name" value="TB_dom"/>
</dbReference>
<feature type="domain" description="EGF-like" evidence="13">
    <location>
        <begin position="2752"/>
        <end position="2790"/>
    </location>
</feature>
<feature type="domain" description="EGF-like" evidence="13">
    <location>
        <begin position="437"/>
        <end position="477"/>
    </location>
</feature>
<dbReference type="InterPro" id="IPR018097">
    <property type="entry name" value="EGF_Ca-bd_CS"/>
</dbReference>
<feature type="domain" description="TB" evidence="14">
    <location>
        <begin position="1943"/>
        <end position="1995"/>
    </location>
</feature>
<dbReference type="InterPro" id="IPR052080">
    <property type="entry name" value="vWF_C/EGF_Fibrillin"/>
</dbReference>
<protein>
    <recommendedName>
        <fullName evidence="10">Latent-transforming growth factor beta-binding protein 3</fullName>
    </recommendedName>
</protein>
<feature type="domain" description="EGF-like" evidence="13">
    <location>
        <begin position="1563"/>
        <end position="1603"/>
    </location>
</feature>
<feature type="domain" description="EGF-like" evidence="13">
    <location>
        <begin position="1734"/>
        <end position="1770"/>
    </location>
</feature>
<feature type="domain" description="EGF-like" evidence="13">
    <location>
        <begin position="1645"/>
        <end position="1686"/>
    </location>
</feature>
<keyword evidence="7" id="KW-0677">Repeat</keyword>
<dbReference type="FunFam" id="2.10.25.10:FF:000003">
    <property type="entry name" value="fibrillin-1 isoform X1"/>
    <property type="match status" value="6"/>
</dbReference>
<feature type="domain" description="EGF-like" evidence="13">
    <location>
        <begin position="2671"/>
        <end position="2710"/>
    </location>
</feature>
<feature type="domain" description="TB" evidence="14">
    <location>
        <begin position="1042"/>
        <end position="1083"/>
    </location>
</feature>
<feature type="domain" description="EGF-like" evidence="13">
    <location>
        <begin position="700"/>
        <end position="740"/>
    </location>
</feature>
<dbReference type="FunFam" id="2.10.25.10:FF:000653">
    <property type="entry name" value="Putative Fibrillin-1"/>
    <property type="match status" value="1"/>
</dbReference>
<dbReference type="PROSITE" id="PS00022">
    <property type="entry name" value="EGF_1"/>
    <property type="match status" value="1"/>
</dbReference>
<evidence type="ECO:0000256" key="1">
    <source>
        <dbReference type="ARBA" id="ARBA00004498"/>
    </source>
</evidence>
<dbReference type="PROSITE" id="PS51364">
    <property type="entry name" value="TB"/>
    <property type="match status" value="9"/>
</dbReference>
<dbReference type="Pfam" id="PF07645">
    <property type="entry name" value="EGF_CA"/>
    <property type="match status" value="35"/>
</dbReference>
<dbReference type="CDD" id="cd00054">
    <property type="entry name" value="EGF_CA"/>
    <property type="match status" value="22"/>
</dbReference>
<feature type="domain" description="EGF-like" evidence="13">
    <location>
        <begin position="2538"/>
        <end position="2579"/>
    </location>
</feature>
<keyword evidence="8 11" id="KW-1015">Disulfide bond</keyword>
<reference evidence="15" key="1">
    <citation type="journal article" date="2016" name="Insect Biochem. Mol. Biol.">
        <title>Multifaceted biological insights from a draft genome sequence of the tobacco hornworm moth, Manduca sexta.</title>
        <authorList>
            <person name="Kanost M.R."/>
            <person name="Arrese E.L."/>
            <person name="Cao X."/>
            <person name="Chen Y.R."/>
            <person name="Chellapilla S."/>
            <person name="Goldsmith M.R."/>
            <person name="Grosse-Wilde E."/>
            <person name="Heckel D.G."/>
            <person name="Herndon N."/>
            <person name="Jiang H."/>
            <person name="Papanicolaou A."/>
            <person name="Qu J."/>
            <person name="Soulages J.L."/>
            <person name="Vogel H."/>
            <person name="Walters J."/>
            <person name="Waterhouse R.M."/>
            <person name="Ahn S.J."/>
            <person name="Almeida F.C."/>
            <person name="An C."/>
            <person name="Aqrawi P."/>
            <person name="Bretschneider A."/>
            <person name="Bryant W.B."/>
            <person name="Bucks S."/>
            <person name="Chao H."/>
            <person name="Chevignon G."/>
            <person name="Christen J.M."/>
            <person name="Clarke D.F."/>
            <person name="Dittmer N.T."/>
            <person name="Ferguson L.C.F."/>
            <person name="Garavelou S."/>
            <person name="Gordon K.H.J."/>
            <person name="Gunaratna R.T."/>
            <person name="Han Y."/>
            <person name="Hauser F."/>
            <person name="He Y."/>
            <person name="Heidel-Fischer H."/>
            <person name="Hirsh A."/>
            <person name="Hu Y."/>
            <person name="Jiang H."/>
            <person name="Kalra D."/>
            <person name="Klinner C."/>
            <person name="Konig C."/>
            <person name="Kovar C."/>
            <person name="Kroll A.R."/>
            <person name="Kuwar S.S."/>
            <person name="Lee S.L."/>
            <person name="Lehman R."/>
            <person name="Li K."/>
            <person name="Li Z."/>
            <person name="Liang H."/>
            <person name="Lovelace S."/>
            <person name="Lu Z."/>
            <person name="Mansfield J.H."/>
            <person name="McCulloch K.J."/>
            <person name="Mathew T."/>
            <person name="Morton B."/>
            <person name="Muzny D.M."/>
            <person name="Neunemann D."/>
            <person name="Ongeri F."/>
            <person name="Pauchet Y."/>
            <person name="Pu L.L."/>
            <person name="Pyrousis I."/>
            <person name="Rao X.J."/>
            <person name="Redding A."/>
            <person name="Roesel C."/>
            <person name="Sanchez-Gracia A."/>
            <person name="Schaack S."/>
            <person name="Shukla A."/>
            <person name="Tetreau G."/>
            <person name="Wang Y."/>
            <person name="Xiong G.H."/>
            <person name="Traut W."/>
            <person name="Walsh T.K."/>
            <person name="Worley K.C."/>
            <person name="Wu D."/>
            <person name="Wu W."/>
            <person name="Wu Y.Q."/>
            <person name="Zhang X."/>
            <person name="Zou Z."/>
            <person name="Zucker H."/>
            <person name="Briscoe A.D."/>
            <person name="Burmester T."/>
            <person name="Clem R.J."/>
            <person name="Feyereisen R."/>
            <person name="Grimmelikhuijzen C.J.P."/>
            <person name="Hamodrakas S.J."/>
            <person name="Hansson B.S."/>
            <person name="Huguet E."/>
            <person name="Jermiin L.S."/>
            <person name="Lan Q."/>
            <person name="Lehman H.K."/>
            <person name="Lorenzen M."/>
            <person name="Merzendorfer H."/>
            <person name="Michalopoulos I."/>
            <person name="Morton D.B."/>
            <person name="Muthukrishnan S."/>
            <person name="Oakeshott J.G."/>
            <person name="Palmer W."/>
            <person name="Park Y."/>
            <person name="Passarelli A.L."/>
            <person name="Rozas J."/>
            <person name="Schwartz L.M."/>
            <person name="Smith W."/>
            <person name="Southgate A."/>
            <person name="Vilcinskas A."/>
            <person name="Vogt R."/>
            <person name="Wang P."/>
            <person name="Werren J."/>
            <person name="Yu X.Q."/>
            <person name="Zhou J.J."/>
            <person name="Brown S.J."/>
            <person name="Scherer S.E."/>
            <person name="Richards S."/>
            <person name="Blissard G.W."/>
        </authorList>
    </citation>
    <scope>NUCLEOTIDE SEQUENCE</scope>
</reference>
<feature type="domain" description="EGF-like" evidence="13">
    <location>
        <begin position="2135"/>
        <end position="2175"/>
    </location>
</feature>
<dbReference type="Pfam" id="PF12661">
    <property type="entry name" value="hEGF"/>
    <property type="match status" value="1"/>
</dbReference>
<feature type="domain" description="EGF-like" evidence="13">
    <location>
        <begin position="1102"/>
        <end position="1143"/>
    </location>
</feature>
<proteinExistence type="predicted"/>
<feature type="domain" description="EGF-like" evidence="13">
    <location>
        <begin position="297"/>
        <end position="329"/>
    </location>
</feature>
<dbReference type="FunFam" id="2.10.25.10:FF:000017">
    <property type="entry name" value="latent-transforming growth factor beta-binding protein 4 isoform X1"/>
    <property type="match status" value="4"/>
</dbReference>
<dbReference type="FunFam" id="2.10.25.10:FF:000014">
    <property type="entry name" value="Latent-transforming growth factor beta-binding protein 3"/>
    <property type="match status" value="2"/>
</dbReference>
<keyword evidence="6" id="KW-0732">Signal</keyword>
<dbReference type="PANTHER" id="PTHR47333">
    <property type="entry name" value="VON WILLEBRAND FACTOR C AND EGF DOMAIN-CONTAINING PROTEIN"/>
    <property type="match status" value="1"/>
</dbReference>
<dbReference type="FunFam" id="2.10.25.10:FF:000071">
    <property type="entry name" value="Fibrillin 2"/>
    <property type="match status" value="1"/>
</dbReference>
<comment type="subcellular location">
    <subcellularLocation>
        <location evidence="1">Secreted</location>
        <location evidence="1">Extracellular space</location>
        <location evidence="1">Extracellular matrix</location>
    </subcellularLocation>
</comment>
<feature type="domain" description="EGF-like" evidence="13">
    <location>
        <begin position="2176"/>
        <end position="2217"/>
    </location>
</feature>
<feature type="domain" description="EGF-like" evidence="13">
    <location>
        <begin position="1351"/>
        <end position="1392"/>
    </location>
</feature>
<feature type="disulfide bond" evidence="11">
    <location>
        <begin position="301"/>
        <end position="311"/>
    </location>
</feature>
<dbReference type="PROSITE" id="PS50026">
    <property type="entry name" value="EGF_3"/>
    <property type="match status" value="38"/>
</dbReference>
<dbReference type="EMBL" id="JH668801">
    <property type="protein sequence ID" value="KAG6462017.1"/>
    <property type="molecule type" value="Genomic_DNA"/>
</dbReference>
<feature type="domain" description="EGF-like" evidence="13">
    <location>
        <begin position="395"/>
        <end position="436"/>
    </location>
</feature>
<feature type="domain" description="EGF-like" evidence="13">
    <location>
        <begin position="2411"/>
        <end position="2451"/>
    </location>
</feature>
<feature type="domain" description="EGF-like" evidence="13">
    <location>
        <begin position="1476"/>
        <end position="1519"/>
    </location>
</feature>
<evidence type="ECO:0000259" key="13">
    <source>
        <dbReference type="PROSITE" id="PS50026"/>
    </source>
</evidence>
<dbReference type="PROSITE" id="PS01186">
    <property type="entry name" value="EGF_2"/>
    <property type="match status" value="28"/>
</dbReference>
<dbReference type="InterPro" id="IPR013032">
    <property type="entry name" value="EGF-like_CS"/>
</dbReference>
<keyword evidence="9" id="KW-0325">Glycoprotein</keyword>
<feature type="domain" description="EGF-like" evidence="13">
    <location>
        <begin position="1435"/>
        <end position="1475"/>
    </location>
</feature>
<name>A0A921ZSA2_MANSE</name>
<feature type="domain" description="EGF-like" evidence="13">
    <location>
        <begin position="2012"/>
        <end position="2049"/>
    </location>
</feature>
<keyword evidence="5" id="KW-0372">Hormone</keyword>
<feature type="domain" description="EGF-like" evidence="13">
    <location>
        <begin position="1899"/>
        <end position="1938"/>
    </location>
</feature>
<feature type="domain" description="TB" evidence="14">
    <location>
        <begin position="2307"/>
        <end position="2358"/>
    </location>
</feature>
<feature type="domain" description="EGF-like" evidence="13">
    <location>
        <begin position="2369"/>
        <end position="2406"/>
    </location>
</feature>
<dbReference type="Pfam" id="PF00008">
    <property type="entry name" value="EGF"/>
    <property type="match status" value="1"/>
</dbReference>
<dbReference type="FunFam" id="2.10.25.10:FF:000002">
    <property type="entry name" value="Latent-transforming growth factor beta-binding protein 3"/>
    <property type="match status" value="2"/>
</dbReference>
<feature type="domain" description="EGF-like" evidence="13">
    <location>
        <begin position="782"/>
        <end position="822"/>
    </location>
</feature>
<reference evidence="15" key="2">
    <citation type="submission" date="2020-12" db="EMBL/GenBank/DDBJ databases">
        <authorList>
            <person name="Kanost M."/>
        </authorList>
    </citation>
    <scope>NUCLEOTIDE SEQUENCE</scope>
</reference>
<feature type="domain" description="EGF-like" evidence="13">
    <location>
        <begin position="2054"/>
        <end position="2095"/>
    </location>
</feature>
<keyword evidence="16" id="KW-1185">Reference proteome</keyword>
<dbReference type="FunFam" id="2.10.25.10:FF:000056">
    <property type="entry name" value="Latent-transforming growth factor beta-binding protein 3 isoform 2"/>
    <property type="match status" value="1"/>
</dbReference>
<evidence type="ECO:0000256" key="5">
    <source>
        <dbReference type="ARBA" id="ARBA00022702"/>
    </source>
</evidence>
<evidence type="ECO:0000256" key="12">
    <source>
        <dbReference type="SAM" id="MobiDB-lite"/>
    </source>
</evidence>
<dbReference type="Pfam" id="PF12947">
    <property type="entry name" value="EGF_3"/>
    <property type="match status" value="2"/>
</dbReference>
<feature type="domain" description="EGF-like" evidence="13">
    <location>
        <begin position="741"/>
        <end position="781"/>
    </location>
</feature>
<evidence type="ECO:0000256" key="6">
    <source>
        <dbReference type="ARBA" id="ARBA00022729"/>
    </source>
</evidence>
<evidence type="ECO:0000256" key="11">
    <source>
        <dbReference type="PROSITE-ProRule" id="PRU00076"/>
    </source>
</evidence>
<feature type="domain" description="TB" evidence="14">
    <location>
        <begin position="482"/>
        <end position="536"/>
    </location>
</feature>
<evidence type="ECO:0000256" key="9">
    <source>
        <dbReference type="ARBA" id="ARBA00023180"/>
    </source>
</evidence>
<dbReference type="FunFam" id="2.10.25.10:FF:000020">
    <property type="entry name" value="Latent-transforming growth factor beta-binding protein 1"/>
    <property type="match status" value="1"/>
</dbReference>
<feature type="domain" description="EGF-like" evidence="13">
    <location>
        <begin position="2218"/>
        <end position="2260"/>
    </location>
</feature>
<feature type="domain" description="TB" evidence="14">
    <location>
        <begin position="1779"/>
        <end position="1836"/>
    </location>
</feature>
<evidence type="ECO:0000256" key="10">
    <source>
        <dbReference type="ARBA" id="ARBA00072996"/>
    </source>
</evidence>
<dbReference type="FunFam" id="2.10.25.10:FF:000119">
    <property type="entry name" value="vitamin K-dependent protein S"/>
    <property type="match status" value="1"/>
</dbReference>
<feature type="disulfide bond" evidence="11">
    <location>
        <begin position="1903"/>
        <end position="1913"/>
    </location>
</feature>
<feature type="domain" description="EGF-like" evidence="13">
    <location>
        <begin position="1309"/>
        <end position="1350"/>
    </location>
</feature>
<keyword evidence="4 11" id="KW-0245">EGF-like domain</keyword>
<evidence type="ECO:0000313" key="15">
    <source>
        <dbReference type="EMBL" id="KAG6462017.1"/>
    </source>
</evidence>
<feature type="domain" description="EGF-like" evidence="13">
    <location>
        <begin position="617"/>
        <end position="656"/>
    </location>
</feature>
<feature type="compositionally biased region" description="Low complexity" evidence="12">
    <location>
        <begin position="119"/>
        <end position="130"/>
    </location>
</feature>
<gene>
    <name evidence="15" type="ORF">O3G_MSEX013003</name>
</gene>
<accession>A0A921ZSA2</accession>
<dbReference type="GO" id="GO:0005179">
    <property type="term" value="F:hormone activity"/>
    <property type="evidence" value="ECO:0007669"/>
    <property type="project" value="UniProtKB-KW"/>
</dbReference>
<keyword evidence="3" id="KW-0272">Extracellular matrix</keyword>
<evidence type="ECO:0000259" key="14">
    <source>
        <dbReference type="PROSITE" id="PS51364"/>
    </source>
</evidence>